<dbReference type="Pfam" id="PF02574">
    <property type="entry name" value="S-methyl_trans"/>
    <property type="match status" value="1"/>
</dbReference>
<keyword evidence="3 8" id="KW-0489">Methyltransferase</keyword>
<dbReference type="InterPro" id="IPR036589">
    <property type="entry name" value="HCY_dom_sf"/>
</dbReference>
<dbReference type="PANTHER" id="PTHR11103:SF18">
    <property type="entry name" value="SLR1189 PROTEIN"/>
    <property type="match status" value="1"/>
</dbReference>
<dbReference type="PROSITE" id="PS50007">
    <property type="entry name" value="PIPLC_X_DOMAIN"/>
    <property type="match status" value="1"/>
</dbReference>
<protein>
    <submittedName>
        <fullName evidence="10">Bifunctional homocysteine S-methyltransferase/methylenetetrahydrofolate reductase</fullName>
        <ecNumber evidence="10">1.5.1.20</ecNumber>
        <ecNumber evidence="10">2.1.1.10</ecNumber>
    </submittedName>
</protein>
<dbReference type="InterPro" id="IPR003171">
    <property type="entry name" value="Mehydrof_redctse-like"/>
</dbReference>
<dbReference type="Proteomes" id="UP000830167">
    <property type="component" value="Chromosome"/>
</dbReference>
<keyword evidence="4" id="KW-0285">Flavoprotein</keyword>
<evidence type="ECO:0000313" key="11">
    <source>
        <dbReference type="Proteomes" id="UP000830167"/>
    </source>
</evidence>
<accession>A0ABY4CR31</accession>
<dbReference type="Gene3D" id="3.20.20.220">
    <property type="match status" value="1"/>
</dbReference>
<feature type="domain" description="Hcy-binding" evidence="9">
    <location>
        <begin position="1"/>
        <end position="267"/>
    </location>
</feature>
<name>A0ABY4CR31_9BACL</name>
<dbReference type="EC" id="2.1.1.10" evidence="10"/>
<dbReference type="GO" id="GO:0008168">
    <property type="term" value="F:methyltransferase activity"/>
    <property type="evidence" value="ECO:0007669"/>
    <property type="project" value="UniProtKB-KW"/>
</dbReference>
<dbReference type="NCBIfam" id="NF006396">
    <property type="entry name" value="PRK08645.1"/>
    <property type="match status" value="1"/>
</dbReference>
<evidence type="ECO:0000313" key="10">
    <source>
        <dbReference type="EMBL" id="UOF92957.1"/>
    </source>
</evidence>
<evidence type="ECO:0000256" key="1">
    <source>
        <dbReference type="ARBA" id="ARBA00001974"/>
    </source>
</evidence>
<dbReference type="GO" id="GO:0004489">
    <property type="term" value="F:methylenetetrahydrofolate reductase [NAD(P)H] activity"/>
    <property type="evidence" value="ECO:0007669"/>
    <property type="project" value="UniProtKB-EC"/>
</dbReference>
<dbReference type="InterPro" id="IPR003726">
    <property type="entry name" value="HCY_dom"/>
</dbReference>
<sequence>MGTYLYQLGIPVGISYEELNISKPDMIINVHAAYKRAGAKLIQTNTYSAQREKLMKFGLESQVKDINKAAVELARTAAGEDAYVLGTVGSITGGIKRKCSEQILVQNYQEQLHVLLENHVDGIVLETFYDISELQLALNIVKKLSDSIPVICQLAIEDAGYTFDGTKLSDAFQQLLDQGADIVGLNCRSGPSNMIRSFEKLPQPFHGFLSAYPNAGLPAYIDGEYVYASTPSYFGKSAVILRKMGVKIIGGCCGTTPEHIRAIAEGLAGTSKADDNSGIPGVSGFTFQHPPIQVTELKSRNDGEPFNHLPVSSSNQPTLPQMANQRRTVIVELDPPKTLQIGKFIEGAHALKEAGADALTMADNSLAMTRMSNMALGQIVKDQVGILPLLHIACRDRNLIGQQSHLMGLHALGIDHLLAITGDPSRFGDFPGATSVYDLSSFDLLHMIDQMNQGLSYSGKPLKDKSKFTVATAFNPNVRFLDKAVKRLERKITSGAQYVMTQPVYDPQVIKQIYELTSHLDVPIFIGIMPLLSSRNAEFLHNEVPGIQLSEDILQRMAKYEGEDARKQGVEIAIELLDTAMQYFKGIYLMTPLLRYDMTVELTRYVLGSK</sequence>
<evidence type="ECO:0000256" key="2">
    <source>
        <dbReference type="ARBA" id="ARBA00004777"/>
    </source>
</evidence>
<organism evidence="10 11">
    <name type="scientific">Fodinisporobacter ferrooxydans</name>
    <dbReference type="NCBI Taxonomy" id="2901836"/>
    <lineage>
        <taxon>Bacteria</taxon>
        <taxon>Bacillati</taxon>
        <taxon>Bacillota</taxon>
        <taxon>Bacilli</taxon>
        <taxon>Bacillales</taxon>
        <taxon>Alicyclobacillaceae</taxon>
        <taxon>Fodinisporobacter</taxon>
    </lineage>
</organism>
<keyword evidence="8" id="KW-0862">Zinc</keyword>
<dbReference type="Pfam" id="PF02219">
    <property type="entry name" value="MTHFR"/>
    <property type="match status" value="1"/>
</dbReference>
<dbReference type="SUPFAM" id="SSF82282">
    <property type="entry name" value="Homocysteine S-methyltransferase"/>
    <property type="match status" value="1"/>
</dbReference>
<dbReference type="CDD" id="cd00537">
    <property type="entry name" value="MTHFR"/>
    <property type="match status" value="1"/>
</dbReference>
<dbReference type="EMBL" id="CP089291">
    <property type="protein sequence ID" value="UOF92957.1"/>
    <property type="molecule type" value="Genomic_DNA"/>
</dbReference>
<dbReference type="GO" id="GO:0032259">
    <property type="term" value="P:methylation"/>
    <property type="evidence" value="ECO:0007669"/>
    <property type="project" value="UniProtKB-KW"/>
</dbReference>
<evidence type="ECO:0000256" key="8">
    <source>
        <dbReference type="PROSITE-ProRule" id="PRU00333"/>
    </source>
</evidence>
<feature type="binding site" evidence="8">
    <location>
        <position position="187"/>
    </location>
    <ligand>
        <name>Zn(2+)</name>
        <dbReference type="ChEBI" id="CHEBI:29105"/>
    </ligand>
</feature>
<evidence type="ECO:0000256" key="3">
    <source>
        <dbReference type="ARBA" id="ARBA00022603"/>
    </source>
</evidence>
<dbReference type="EC" id="1.5.1.20" evidence="10"/>
<dbReference type="PANTHER" id="PTHR11103">
    <property type="entry name" value="SLR1189 PROTEIN"/>
    <property type="match status" value="1"/>
</dbReference>
<proteinExistence type="predicted"/>
<feature type="binding site" evidence="8">
    <location>
        <position position="252"/>
    </location>
    <ligand>
        <name>Zn(2+)</name>
        <dbReference type="ChEBI" id="CHEBI:29105"/>
    </ligand>
</feature>
<keyword evidence="6" id="KW-0274">FAD</keyword>
<keyword evidence="7 10" id="KW-0560">Oxidoreductase</keyword>
<comment type="cofactor">
    <cofactor evidence="1">
        <name>FAD</name>
        <dbReference type="ChEBI" id="CHEBI:57692"/>
    </cofactor>
</comment>
<feature type="binding site" evidence="8">
    <location>
        <position position="253"/>
    </location>
    <ligand>
        <name>Zn(2+)</name>
        <dbReference type="ChEBI" id="CHEBI:29105"/>
    </ligand>
</feature>
<keyword evidence="5 8" id="KW-0808">Transferase</keyword>
<comment type="pathway">
    <text evidence="2">One-carbon metabolism; tetrahydrofolate interconversion.</text>
</comment>
<dbReference type="SUPFAM" id="SSF51730">
    <property type="entry name" value="FAD-linked oxidoreductase"/>
    <property type="match status" value="1"/>
</dbReference>
<comment type="cofactor">
    <cofactor evidence="8">
        <name>Zn(2+)</name>
        <dbReference type="ChEBI" id="CHEBI:29105"/>
    </cofactor>
</comment>
<reference evidence="10" key="1">
    <citation type="submission" date="2021-12" db="EMBL/GenBank/DDBJ databases">
        <title>Alicyclobacillaceae gen. nov., sp. nov., isolated from chalcocite enrichment system.</title>
        <authorList>
            <person name="Jiang Z."/>
        </authorList>
    </citation>
    <scope>NUCLEOTIDE SEQUENCE</scope>
    <source>
        <strain evidence="10">MYW30-H2</strain>
    </source>
</reference>
<evidence type="ECO:0000259" key="9">
    <source>
        <dbReference type="PROSITE" id="PS50970"/>
    </source>
</evidence>
<dbReference type="Gene3D" id="3.20.20.330">
    <property type="entry name" value="Homocysteine-binding-like domain"/>
    <property type="match status" value="1"/>
</dbReference>
<dbReference type="PROSITE" id="PS50970">
    <property type="entry name" value="HCY"/>
    <property type="match status" value="1"/>
</dbReference>
<evidence type="ECO:0000256" key="4">
    <source>
        <dbReference type="ARBA" id="ARBA00022630"/>
    </source>
</evidence>
<evidence type="ECO:0000256" key="6">
    <source>
        <dbReference type="ARBA" id="ARBA00022827"/>
    </source>
</evidence>
<evidence type="ECO:0000256" key="7">
    <source>
        <dbReference type="ARBA" id="ARBA00023002"/>
    </source>
</evidence>
<dbReference type="InterPro" id="IPR029041">
    <property type="entry name" value="FAD-linked_oxidoreductase-like"/>
</dbReference>
<evidence type="ECO:0000256" key="5">
    <source>
        <dbReference type="ARBA" id="ARBA00022679"/>
    </source>
</evidence>
<gene>
    <name evidence="10" type="ORF">LSG31_22400</name>
</gene>
<keyword evidence="8" id="KW-0479">Metal-binding</keyword>
<keyword evidence="11" id="KW-1185">Reference proteome</keyword>